<evidence type="ECO:0000313" key="3">
    <source>
        <dbReference type="WBParaSite" id="ECPE_0001735401-mRNA-1"/>
    </source>
</evidence>
<sequence>MSEVFGARYQELVLLLTGAIPSGDSLEDESFAGYIFSGNLRPARKTPMRTLPDSIKRPDYAESGIPYSERKAKDDRDILTLNDEEIEGMRLTGRVSCRIFFIFRII</sequence>
<evidence type="ECO:0000313" key="1">
    <source>
        <dbReference type="EMBL" id="VDP94599.1"/>
    </source>
</evidence>
<proteinExistence type="predicted"/>
<dbReference type="AlphaFoldDB" id="A0A183BDM4"/>
<dbReference type="Gene3D" id="3.90.230.10">
    <property type="entry name" value="Creatinase/methionine aminopeptidase superfamily"/>
    <property type="match status" value="1"/>
</dbReference>
<dbReference type="Proteomes" id="UP000272942">
    <property type="component" value="Unassembled WGS sequence"/>
</dbReference>
<keyword evidence="2" id="KW-1185">Reference proteome</keyword>
<dbReference type="OrthoDB" id="3209743at2759"/>
<name>A0A183BDM4_9TREM</name>
<evidence type="ECO:0000313" key="2">
    <source>
        <dbReference type="Proteomes" id="UP000272942"/>
    </source>
</evidence>
<dbReference type="EMBL" id="UZAN01068594">
    <property type="protein sequence ID" value="VDP94599.1"/>
    <property type="molecule type" value="Genomic_DNA"/>
</dbReference>
<protein>
    <submittedName>
        <fullName evidence="3">Peptidylprolyl isomerase</fullName>
    </submittedName>
</protein>
<accession>A0A183BDM4</accession>
<gene>
    <name evidence="1" type="ORF">ECPE_LOCUS17309</name>
</gene>
<organism evidence="3">
    <name type="scientific">Echinostoma caproni</name>
    <dbReference type="NCBI Taxonomy" id="27848"/>
    <lineage>
        <taxon>Eukaryota</taxon>
        <taxon>Metazoa</taxon>
        <taxon>Spiralia</taxon>
        <taxon>Lophotrochozoa</taxon>
        <taxon>Platyhelminthes</taxon>
        <taxon>Trematoda</taxon>
        <taxon>Digenea</taxon>
        <taxon>Plagiorchiida</taxon>
        <taxon>Echinostomata</taxon>
        <taxon>Echinostomatoidea</taxon>
        <taxon>Echinostomatidae</taxon>
        <taxon>Echinostoma</taxon>
    </lineage>
</organism>
<dbReference type="WBParaSite" id="ECPE_0001735401-mRNA-1">
    <property type="protein sequence ID" value="ECPE_0001735401-mRNA-1"/>
    <property type="gene ID" value="ECPE_0001735401"/>
</dbReference>
<reference evidence="1 2" key="2">
    <citation type="submission" date="2018-11" db="EMBL/GenBank/DDBJ databases">
        <authorList>
            <consortium name="Pathogen Informatics"/>
        </authorList>
    </citation>
    <scope>NUCLEOTIDE SEQUENCE [LARGE SCALE GENOMIC DNA]</scope>
    <source>
        <strain evidence="1 2">Egypt</strain>
    </source>
</reference>
<reference evidence="3" key="1">
    <citation type="submission" date="2016-06" db="UniProtKB">
        <authorList>
            <consortium name="WormBaseParasite"/>
        </authorList>
    </citation>
    <scope>IDENTIFICATION</scope>
</reference>
<dbReference type="InterPro" id="IPR036005">
    <property type="entry name" value="Creatinase/aminopeptidase-like"/>
</dbReference>